<gene>
    <name evidence="5" type="ORF">MKW94_029578</name>
</gene>
<evidence type="ECO:0000313" key="5">
    <source>
        <dbReference type="EMBL" id="MCL7037069.1"/>
    </source>
</evidence>
<comment type="caution">
    <text evidence="5">The sequence shown here is derived from an EMBL/GenBank/DDBJ whole genome shotgun (WGS) entry which is preliminary data.</text>
</comment>
<evidence type="ECO:0000256" key="4">
    <source>
        <dbReference type="ARBA" id="ARBA00045533"/>
    </source>
</evidence>
<dbReference type="GO" id="GO:0004252">
    <property type="term" value="F:serine-type endopeptidase activity"/>
    <property type="evidence" value="ECO:0007669"/>
    <property type="project" value="InterPro"/>
</dbReference>
<dbReference type="InterPro" id="IPR001733">
    <property type="entry name" value="Peptidase_S26B"/>
</dbReference>
<dbReference type="Proteomes" id="UP001177140">
    <property type="component" value="Unassembled WGS sequence"/>
</dbReference>
<dbReference type="PANTHER" id="PTHR10806">
    <property type="entry name" value="SIGNAL PEPTIDASE COMPLEX CATALYTIC SUBUNIT SEC11"/>
    <property type="match status" value="1"/>
</dbReference>
<accession>A0AA41VAB6</accession>
<dbReference type="InterPro" id="IPR019533">
    <property type="entry name" value="Peptidase_S26"/>
</dbReference>
<dbReference type="GO" id="GO:0006465">
    <property type="term" value="P:signal peptide processing"/>
    <property type="evidence" value="ECO:0007669"/>
    <property type="project" value="InterPro"/>
</dbReference>
<evidence type="ECO:0000256" key="1">
    <source>
        <dbReference type="ARBA" id="ARBA00004648"/>
    </source>
</evidence>
<evidence type="ECO:0000256" key="2">
    <source>
        <dbReference type="ARBA" id="ARBA00019685"/>
    </source>
</evidence>
<dbReference type="CDD" id="cd06530">
    <property type="entry name" value="S26_SPase_I"/>
    <property type="match status" value="1"/>
</dbReference>
<dbReference type="EMBL" id="JAJJMA010174913">
    <property type="protein sequence ID" value="MCL7037069.1"/>
    <property type="molecule type" value="Genomic_DNA"/>
</dbReference>
<sequence>GDILFLHMNRAPIRAGEIVVFKLDGFQIPVIHRVIEVHERRDTGEVDFLTKGDSNSQHDRMLYAQGQQWLSQHQIVGRAVG</sequence>
<evidence type="ECO:0000313" key="6">
    <source>
        <dbReference type="Proteomes" id="UP001177140"/>
    </source>
</evidence>
<proteinExistence type="predicted"/>
<reference evidence="5" key="1">
    <citation type="submission" date="2022-03" db="EMBL/GenBank/DDBJ databases">
        <title>A functionally conserved STORR gene fusion in Papaver species that diverged 16.8 million years ago.</title>
        <authorList>
            <person name="Catania T."/>
        </authorList>
    </citation>
    <scope>NUCLEOTIDE SEQUENCE</scope>
    <source>
        <strain evidence="5">S-191538</strain>
    </source>
</reference>
<dbReference type="GO" id="GO:0005787">
    <property type="term" value="C:signal peptidase complex"/>
    <property type="evidence" value="ECO:0007669"/>
    <property type="project" value="TreeGrafter"/>
</dbReference>
<protein>
    <recommendedName>
        <fullName evidence="2">Signal peptidase complex catalytic subunit SEC11</fullName>
    </recommendedName>
    <alternativeName>
        <fullName evidence="3">Signal peptidase complex catalytic subunit sec11</fullName>
    </alternativeName>
</protein>
<name>A0AA41VAB6_PAPNU</name>
<feature type="non-terminal residue" evidence="5">
    <location>
        <position position="1"/>
    </location>
</feature>
<dbReference type="PANTHER" id="PTHR10806:SF6">
    <property type="entry name" value="SIGNAL PEPTIDASE COMPLEX CATALYTIC SUBUNIT SEC11"/>
    <property type="match status" value="1"/>
</dbReference>
<keyword evidence="6" id="KW-1185">Reference proteome</keyword>
<comment type="subcellular location">
    <subcellularLocation>
        <location evidence="1">Endoplasmic reticulum membrane</location>
        <topology evidence="1">Single-pass type II membrane protein</topology>
    </subcellularLocation>
</comment>
<organism evidence="5 6">
    <name type="scientific">Papaver nudicaule</name>
    <name type="common">Iceland poppy</name>
    <dbReference type="NCBI Taxonomy" id="74823"/>
    <lineage>
        <taxon>Eukaryota</taxon>
        <taxon>Viridiplantae</taxon>
        <taxon>Streptophyta</taxon>
        <taxon>Embryophyta</taxon>
        <taxon>Tracheophyta</taxon>
        <taxon>Spermatophyta</taxon>
        <taxon>Magnoliopsida</taxon>
        <taxon>Ranunculales</taxon>
        <taxon>Papaveraceae</taxon>
        <taxon>Papaveroideae</taxon>
        <taxon>Papaver</taxon>
    </lineage>
</organism>
<dbReference type="AlphaFoldDB" id="A0AA41VAB6"/>
<comment type="function">
    <text evidence="4">Catalytic component of the signal peptidase complex (SPC) which catalyzes the cleavage of N-terminal signal sequences from nascent proteins as they are translocated into the lumen of the endoplasmic reticulum. Specifically cleaves N-terminal signal peptides that contain a hydrophobic alpha-helix (h-region) shorter than 18-20 amino acids.</text>
</comment>
<evidence type="ECO:0000256" key="3">
    <source>
        <dbReference type="ARBA" id="ARBA00021755"/>
    </source>
</evidence>